<comment type="subcellular location">
    <subcellularLocation>
        <location evidence="1">Nucleus</location>
    </subcellularLocation>
</comment>
<evidence type="ECO:0000313" key="5">
    <source>
        <dbReference type="Proteomes" id="UP000002313"/>
    </source>
</evidence>
<dbReference type="PANTHER" id="PTHR13031">
    <property type="entry name" value="RIBONUCLEASE P SUBUNIT P30"/>
    <property type="match status" value="1"/>
</dbReference>
<organism evidence="4 5">
    <name type="scientific">Encephalitozoon intestinalis (strain ATCC 50506)</name>
    <name type="common">Microsporidian parasite</name>
    <name type="synonym">Septata intestinalis</name>
    <dbReference type="NCBI Taxonomy" id="876142"/>
    <lineage>
        <taxon>Eukaryota</taxon>
        <taxon>Fungi</taxon>
        <taxon>Fungi incertae sedis</taxon>
        <taxon>Microsporidia</taxon>
        <taxon>Unikaryonidae</taxon>
        <taxon>Encephalitozoon</taxon>
    </lineage>
</organism>
<dbReference type="PANTHER" id="PTHR13031:SF0">
    <property type="entry name" value="RIBONUCLEASE P PROTEIN SUBUNIT P30"/>
    <property type="match status" value="1"/>
</dbReference>
<dbReference type="VEuPathDB" id="MicrosporidiaDB:Eint_081190"/>
<name>E0S8T4_ENCIT</name>
<comment type="similarity">
    <text evidence="2">Belongs to the eukaryotic/archaeal RNase P protein component 3 family.</text>
</comment>
<dbReference type="Pfam" id="PF01876">
    <property type="entry name" value="RNase_P_p30"/>
    <property type="match status" value="1"/>
</dbReference>
<dbReference type="GO" id="GO:0005634">
    <property type="term" value="C:nucleus"/>
    <property type="evidence" value="ECO:0007669"/>
    <property type="project" value="UniProtKB-SubCell"/>
</dbReference>
<dbReference type="Gene3D" id="3.20.20.140">
    <property type="entry name" value="Metal-dependent hydrolases"/>
    <property type="match status" value="1"/>
</dbReference>
<dbReference type="InterPro" id="IPR016195">
    <property type="entry name" value="Pol/histidinol_Pase-like"/>
</dbReference>
<dbReference type="GO" id="GO:0008033">
    <property type="term" value="P:tRNA processing"/>
    <property type="evidence" value="ECO:0007669"/>
    <property type="project" value="UniProtKB-KW"/>
</dbReference>
<evidence type="ECO:0000256" key="1">
    <source>
        <dbReference type="ARBA" id="ARBA00004123"/>
    </source>
</evidence>
<sequence>MYYDVNISLDYPKQDIEELEKSEYEGFCVNKTMRPKDLERLSHGSLEFPGAKRYYNRAEIVFGEGEQIGYDFRKAMRYDLFVVKLSGTEGMDKIIKHQPDMITFDYGGKVLPFKPGLVKTAIREGIFFEIPMREGLRGGSLTIMWIRNVRRLLFITNGKNIVVSSGAQCSMEIKKVRDVVKMLEMFGLGEKRALEVMLNSERLLKRCAMKRHCYRDSIVHSVDEGALKRDFVLSLYKN</sequence>
<reference evidence="4 5" key="1">
    <citation type="journal article" date="2010" name="Nat. Commun.">
        <title>The complete sequence of the smallest known nuclear genome from the microsporidian Encephalitozoon intestinalis.</title>
        <authorList>
            <person name="Corradi N."/>
            <person name="Pombert J.-F."/>
            <person name="Farinelli L."/>
            <person name="Didier E.S."/>
            <person name="Keeling P.J."/>
        </authorList>
    </citation>
    <scope>NUCLEOTIDE SEQUENCE [LARGE SCALE GENOMIC DNA]</scope>
    <source>
        <strain evidence="4 5">ATCC 50506</strain>
    </source>
</reference>
<proteinExistence type="inferred from homology"/>
<keyword evidence="3" id="KW-0819">tRNA processing</keyword>
<accession>E0S8T4</accession>
<dbReference type="RefSeq" id="XP_003073411.1">
    <property type="nucleotide sequence ID" value="XM_003073365.1"/>
</dbReference>
<dbReference type="GO" id="GO:0003723">
    <property type="term" value="F:RNA binding"/>
    <property type="evidence" value="ECO:0007669"/>
    <property type="project" value="TreeGrafter"/>
</dbReference>
<keyword evidence="5" id="KW-1185">Reference proteome</keyword>
<dbReference type="GeneID" id="9698239"/>
<dbReference type="KEGG" id="ein:Eint_081190"/>
<evidence type="ECO:0000313" key="4">
    <source>
        <dbReference type="EMBL" id="ADM12051.1"/>
    </source>
</evidence>
<gene>
    <name evidence="4" type="ORF">Eint_081190</name>
</gene>
<dbReference type="InterPro" id="IPR002738">
    <property type="entry name" value="RNase_P_p30"/>
</dbReference>
<dbReference type="HOGENOM" id="CLU_100281_0_0_1"/>
<dbReference type="Proteomes" id="UP000002313">
    <property type="component" value="Chromosome VIII"/>
</dbReference>
<dbReference type="EMBL" id="CP001949">
    <property type="protein sequence ID" value="ADM12051.1"/>
    <property type="molecule type" value="Genomic_DNA"/>
</dbReference>
<dbReference type="OrthoDB" id="2194280at2759"/>
<reference evidence="4 5" key="2">
    <citation type="journal article" date="2012" name="Proc. Natl. Acad. Sci. U.S.A.">
        <title>Gain and loss of multiple functionally related, horizontally transferred genes in the reduced genomes of two microsporidian parasites.</title>
        <authorList>
            <person name="Pombert J.-F."/>
            <person name="Selman M."/>
            <person name="Burki F."/>
            <person name="Bardell F.T."/>
            <person name="Farinelli L."/>
            <person name="Solter L.F."/>
            <person name="Whitman D.W."/>
            <person name="Weiss L.M."/>
            <person name="Corradi N."/>
            <person name="Keeling P.J."/>
        </authorList>
    </citation>
    <scope>NUCLEOTIDE SEQUENCE [LARGE SCALE GENOMIC DNA]</scope>
    <source>
        <strain evidence="4 5">ATCC 50506</strain>
    </source>
</reference>
<evidence type="ECO:0000256" key="3">
    <source>
        <dbReference type="ARBA" id="ARBA00022694"/>
    </source>
</evidence>
<dbReference type="SUPFAM" id="SSF89550">
    <property type="entry name" value="PHP domain-like"/>
    <property type="match status" value="1"/>
</dbReference>
<evidence type="ECO:0000256" key="2">
    <source>
        <dbReference type="ARBA" id="ARBA00007331"/>
    </source>
</evidence>
<protein>
    <submittedName>
        <fullName evidence="4">RNase P subunit p30-like protein</fullName>
    </submittedName>
</protein>
<dbReference type="AlphaFoldDB" id="E0S8T4"/>